<name>A0A5C6DJ39_9BACT</name>
<dbReference type="PANTHER" id="PTHR47623:SF1">
    <property type="entry name" value="OS09G0287300 PROTEIN"/>
    <property type="match status" value="1"/>
</dbReference>
<dbReference type="SUPFAM" id="SSF53254">
    <property type="entry name" value="Phosphoglycerate mutase-like"/>
    <property type="match status" value="1"/>
</dbReference>
<dbReference type="PANTHER" id="PTHR47623">
    <property type="entry name" value="OS09G0287300 PROTEIN"/>
    <property type="match status" value="1"/>
</dbReference>
<dbReference type="Gene3D" id="3.40.50.1240">
    <property type="entry name" value="Phosphoglycerate mutase-like"/>
    <property type="match status" value="1"/>
</dbReference>
<dbReference type="InterPro" id="IPR013078">
    <property type="entry name" value="His_Pase_superF_clade-1"/>
</dbReference>
<feature type="region of interest" description="Disordered" evidence="1">
    <location>
        <begin position="1"/>
        <end position="47"/>
    </location>
</feature>
<feature type="compositionally biased region" description="Basic and acidic residues" evidence="1">
    <location>
        <begin position="24"/>
        <end position="38"/>
    </location>
</feature>
<evidence type="ECO:0000313" key="2">
    <source>
        <dbReference type="EMBL" id="TWU36602.1"/>
    </source>
</evidence>
<keyword evidence="3" id="KW-1185">Reference proteome</keyword>
<dbReference type="SMART" id="SM00855">
    <property type="entry name" value="PGAM"/>
    <property type="match status" value="1"/>
</dbReference>
<reference evidence="2 3" key="1">
    <citation type="submission" date="2019-02" db="EMBL/GenBank/DDBJ databases">
        <title>Deep-cultivation of Planctomycetes and their phenomic and genomic characterization uncovers novel biology.</title>
        <authorList>
            <person name="Wiegand S."/>
            <person name="Jogler M."/>
            <person name="Boedeker C."/>
            <person name="Pinto D."/>
            <person name="Vollmers J."/>
            <person name="Rivas-Marin E."/>
            <person name="Kohn T."/>
            <person name="Peeters S.H."/>
            <person name="Heuer A."/>
            <person name="Rast P."/>
            <person name="Oberbeckmann S."/>
            <person name="Bunk B."/>
            <person name="Jeske O."/>
            <person name="Meyerdierks A."/>
            <person name="Storesund J.E."/>
            <person name="Kallscheuer N."/>
            <person name="Luecker S."/>
            <person name="Lage O.M."/>
            <person name="Pohl T."/>
            <person name="Merkel B.J."/>
            <person name="Hornburger P."/>
            <person name="Mueller R.-W."/>
            <person name="Bruemmer F."/>
            <person name="Labrenz M."/>
            <person name="Spormann A.M."/>
            <person name="Op Den Camp H."/>
            <person name="Overmann J."/>
            <person name="Amann R."/>
            <person name="Jetten M.S.M."/>
            <person name="Mascher T."/>
            <person name="Medema M.H."/>
            <person name="Devos D.P."/>
            <person name="Kaster A.-K."/>
            <person name="Ovreas L."/>
            <person name="Rohde M."/>
            <person name="Galperin M.Y."/>
            <person name="Jogler C."/>
        </authorList>
    </citation>
    <scope>NUCLEOTIDE SEQUENCE [LARGE SCALE GENOMIC DNA]</scope>
    <source>
        <strain evidence="2 3">Q31b</strain>
    </source>
</reference>
<sequence length="181" mass="20483">MTDEPEQDESRPDRPKRLLLMRHAKSDWGDAGLTDHQRPLNKRGRRDAPAMGQWLVENDCCPTRILCSSAVRTRETFDRLQPQLEAKPDVFYSDLLYGATAETLARVVRREGDNATSLMVIAHNPGISELVSCLAGEYIGMSTAAIAVFESPVDSWDDFKFDKHCVPMKMIQFMRPKELSV</sequence>
<dbReference type="EMBL" id="SJPY01000008">
    <property type="protein sequence ID" value="TWU36602.1"/>
    <property type="molecule type" value="Genomic_DNA"/>
</dbReference>
<dbReference type="RefSeq" id="WP_146602017.1">
    <property type="nucleotide sequence ID" value="NZ_SJPY01000008.1"/>
</dbReference>
<dbReference type="AlphaFoldDB" id="A0A5C6DJ39"/>
<proteinExistence type="predicted"/>
<organism evidence="2 3">
    <name type="scientific">Novipirellula aureliae</name>
    <dbReference type="NCBI Taxonomy" id="2527966"/>
    <lineage>
        <taxon>Bacteria</taxon>
        <taxon>Pseudomonadati</taxon>
        <taxon>Planctomycetota</taxon>
        <taxon>Planctomycetia</taxon>
        <taxon>Pirellulales</taxon>
        <taxon>Pirellulaceae</taxon>
        <taxon>Novipirellula</taxon>
    </lineage>
</organism>
<accession>A0A5C6DJ39</accession>
<gene>
    <name evidence="2" type="ORF">Q31b_48830</name>
</gene>
<comment type="caution">
    <text evidence="2">The sequence shown here is derived from an EMBL/GenBank/DDBJ whole genome shotgun (WGS) entry which is preliminary data.</text>
</comment>
<protein>
    <submittedName>
        <fullName evidence="2">Phosphohistidine phosphatase</fullName>
    </submittedName>
</protein>
<dbReference type="Proteomes" id="UP000315471">
    <property type="component" value="Unassembled WGS sequence"/>
</dbReference>
<dbReference type="OrthoDB" id="9781415at2"/>
<evidence type="ECO:0000313" key="3">
    <source>
        <dbReference type="Proteomes" id="UP000315471"/>
    </source>
</evidence>
<dbReference type="CDD" id="cd07067">
    <property type="entry name" value="HP_PGM_like"/>
    <property type="match status" value="1"/>
</dbReference>
<evidence type="ECO:0000256" key="1">
    <source>
        <dbReference type="SAM" id="MobiDB-lite"/>
    </source>
</evidence>
<dbReference type="Pfam" id="PF00300">
    <property type="entry name" value="His_Phos_1"/>
    <property type="match status" value="1"/>
</dbReference>
<dbReference type="InterPro" id="IPR029033">
    <property type="entry name" value="His_PPase_superfam"/>
</dbReference>